<dbReference type="Proteomes" id="UP000632339">
    <property type="component" value="Unassembled WGS sequence"/>
</dbReference>
<name>A0ABQ2IJT3_9BACT</name>
<dbReference type="EMBL" id="BMLI01000003">
    <property type="protein sequence ID" value="GGN10400.1"/>
    <property type="molecule type" value="Genomic_DNA"/>
</dbReference>
<comment type="caution">
    <text evidence="2">The sequence shown here is derived from an EMBL/GenBank/DDBJ whole genome shotgun (WGS) entry which is preliminary data.</text>
</comment>
<dbReference type="Pfam" id="PF20243">
    <property type="entry name" value="MbnP"/>
    <property type="match status" value="1"/>
</dbReference>
<protein>
    <recommendedName>
        <fullName evidence="1">Copper-binding protein MbnP-like domain-containing protein</fullName>
    </recommendedName>
</protein>
<evidence type="ECO:0000313" key="2">
    <source>
        <dbReference type="EMBL" id="GGN10400.1"/>
    </source>
</evidence>
<dbReference type="InterPro" id="IPR046863">
    <property type="entry name" value="MbnP-like_dom"/>
</dbReference>
<organism evidence="2 3">
    <name type="scientific">Dyadobacter beijingensis</name>
    <dbReference type="NCBI Taxonomy" id="365489"/>
    <lineage>
        <taxon>Bacteria</taxon>
        <taxon>Pseudomonadati</taxon>
        <taxon>Bacteroidota</taxon>
        <taxon>Cytophagia</taxon>
        <taxon>Cytophagales</taxon>
        <taxon>Spirosomataceae</taxon>
        <taxon>Dyadobacter</taxon>
    </lineage>
</organism>
<keyword evidence="3" id="KW-1185">Reference proteome</keyword>
<gene>
    <name evidence="2" type="ORF">GCM10010967_52820</name>
</gene>
<evidence type="ECO:0000313" key="3">
    <source>
        <dbReference type="Proteomes" id="UP000632339"/>
    </source>
</evidence>
<dbReference type="PROSITE" id="PS51257">
    <property type="entry name" value="PROKAR_LIPOPROTEIN"/>
    <property type="match status" value="1"/>
</dbReference>
<evidence type="ECO:0000259" key="1">
    <source>
        <dbReference type="Pfam" id="PF20243"/>
    </source>
</evidence>
<feature type="domain" description="Copper-binding protein MbnP-like" evidence="1">
    <location>
        <begin position="46"/>
        <end position="261"/>
    </location>
</feature>
<accession>A0ABQ2IJT3</accession>
<proteinExistence type="predicted"/>
<sequence>MVDIFIKHNTMKSTISLLCALAMASGLWVTSCRFPDEEEETDPIETGTIELQFDNIVGDQDLRLDSTRYVNAAGEDFTVSKLNYYISNIKLTRMDGSIFTVPQDSSYFMIREANAASQKLTIRNVLTGDYTGIEFMVGVDSTRSVMEPDSPGRKGILDIYAGPTNEEEMYWTWNPGYIFLKLEGSSDSSTTANGKYYYHIGFFGGRTERTLNNLRTVKLNFPGQKAIVTTNIVSNVLIKADILKIFNGPTQLRIKQNPSLMFTDSTKYVADNYAGMFSVKEIKIN</sequence>
<reference evidence="3" key="1">
    <citation type="journal article" date="2019" name="Int. J. Syst. Evol. Microbiol.">
        <title>The Global Catalogue of Microorganisms (GCM) 10K type strain sequencing project: providing services to taxonomists for standard genome sequencing and annotation.</title>
        <authorList>
            <consortium name="The Broad Institute Genomics Platform"/>
            <consortium name="The Broad Institute Genome Sequencing Center for Infectious Disease"/>
            <person name="Wu L."/>
            <person name="Ma J."/>
        </authorList>
    </citation>
    <scope>NUCLEOTIDE SEQUENCE [LARGE SCALE GENOMIC DNA]</scope>
    <source>
        <strain evidence="3">CGMCC 1.6375</strain>
    </source>
</reference>